<dbReference type="Proteomes" id="UP000277570">
    <property type="component" value="Unassembled WGS sequence"/>
</dbReference>
<dbReference type="Pfam" id="PF09979">
    <property type="entry name" value="DUF2213"/>
    <property type="match status" value="1"/>
</dbReference>
<evidence type="ECO:0000313" key="3">
    <source>
        <dbReference type="Proteomes" id="UP000277570"/>
    </source>
</evidence>
<keyword evidence="3" id="KW-1185">Reference proteome</keyword>
<dbReference type="EMBL" id="UYIN01000024">
    <property type="protein sequence ID" value="VDG74624.1"/>
    <property type="molecule type" value="Genomic_DNA"/>
</dbReference>
<feature type="compositionally biased region" description="Polar residues" evidence="1">
    <location>
        <begin position="228"/>
        <end position="238"/>
    </location>
</feature>
<evidence type="ECO:0000313" key="2">
    <source>
        <dbReference type="EMBL" id="VDG74624.1"/>
    </source>
</evidence>
<dbReference type="PIRSF" id="PIRSF029215">
    <property type="entry name" value="UCP029215"/>
    <property type="match status" value="1"/>
</dbReference>
<feature type="region of interest" description="Disordered" evidence="1">
    <location>
        <begin position="282"/>
        <end position="302"/>
    </location>
</feature>
<reference evidence="2 3" key="1">
    <citation type="submission" date="2018-11" db="EMBL/GenBank/DDBJ databases">
        <authorList>
            <consortium name="Pathogen Informatics"/>
        </authorList>
    </citation>
    <scope>NUCLEOTIDE SEQUENCE [LARGE SCALE GENOMIC DNA]</scope>
    <source>
        <strain evidence="2 3">NCTC10913</strain>
    </source>
</reference>
<sequence length="418" mass="45573">MKAYYGSRFSPNMTRTPENFLICHNVPIARTGWYEYLASELGVGGDEIVKVYRSPEEVFSKSAIASFEGKPVTDEHPPDLLTPQNVNIFVKGTTQNIRQDAKEPDLLVGDLIIYDSVLIDEINQGKREVSCGYECQYKDNGDGTYSQIGICGNHVAVVEAGRAGDRVAIKDSKIQKEKGEKKKMAKKKVTKSILQAIGLKHYLADAEPEEVADALNEISEGCDEDSTLQEPTPSNDEGSNPELAALNAKMDKLISLLSGGAPKAEDEEPESAIDELINTLEKGKETTAGDEEESVTVPAEQMSDEDIPDGVVQSQEELPTNPIPNADSAAMLMALKAVRPIIAAIPDKKAKEKACDSIMAQFKSVTKKSQNKNSYAAIMQAQKSAAVQMQKATDAAEAKMKAIEDGYKKQNPHYKEVK</sequence>
<dbReference type="InterPro" id="IPR016913">
    <property type="entry name" value="UCP029215"/>
</dbReference>
<feature type="region of interest" description="Disordered" evidence="1">
    <location>
        <begin position="222"/>
        <end position="242"/>
    </location>
</feature>
<name>A0ABY6T0N0_9CLOT</name>
<proteinExistence type="predicted"/>
<protein>
    <submittedName>
        <fullName evidence="2">Uncharacterized protein conserved in bacteria</fullName>
    </submittedName>
</protein>
<organism evidence="2 3">
    <name type="scientific">Clostridium carnis</name>
    <dbReference type="NCBI Taxonomy" id="1530"/>
    <lineage>
        <taxon>Bacteria</taxon>
        <taxon>Bacillati</taxon>
        <taxon>Bacillota</taxon>
        <taxon>Clostridia</taxon>
        <taxon>Eubacteriales</taxon>
        <taxon>Clostridiaceae</taxon>
        <taxon>Clostridium</taxon>
    </lineage>
</organism>
<accession>A0ABY6T0N0</accession>
<comment type="caution">
    <text evidence="2">The sequence shown here is derived from an EMBL/GenBank/DDBJ whole genome shotgun (WGS) entry which is preliminary data.</text>
</comment>
<evidence type="ECO:0000256" key="1">
    <source>
        <dbReference type="SAM" id="MobiDB-lite"/>
    </source>
</evidence>
<dbReference type="RefSeq" id="WP_125150194.1">
    <property type="nucleotide sequence ID" value="NZ_UYIN01000024.1"/>
</dbReference>
<gene>
    <name evidence="2" type="ORF">NCTC10913_04876</name>
</gene>